<name>A0A839T863_AZOMA</name>
<dbReference type="GO" id="GO:0008865">
    <property type="term" value="F:fructokinase activity"/>
    <property type="evidence" value="ECO:0007669"/>
    <property type="project" value="UniProtKB-EC"/>
</dbReference>
<evidence type="ECO:0000256" key="4">
    <source>
        <dbReference type="ARBA" id="ARBA00022777"/>
    </source>
</evidence>
<feature type="region of interest" description="Disordered" evidence="6">
    <location>
        <begin position="304"/>
        <end position="324"/>
    </location>
</feature>
<evidence type="ECO:0000256" key="3">
    <source>
        <dbReference type="ARBA" id="ARBA00022741"/>
    </source>
</evidence>
<gene>
    <name evidence="8" type="ORF">FHR87_003484</name>
</gene>
<dbReference type="Pfam" id="PF00294">
    <property type="entry name" value="PfkB"/>
    <property type="match status" value="1"/>
</dbReference>
<organism evidence="8 9">
    <name type="scientific">Azomonas macrocytogenes</name>
    <name type="common">Azotobacter macrocytogenes</name>
    <dbReference type="NCBI Taxonomy" id="69962"/>
    <lineage>
        <taxon>Bacteria</taxon>
        <taxon>Pseudomonadati</taxon>
        <taxon>Pseudomonadota</taxon>
        <taxon>Gammaproteobacteria</taxon>
        <taxon>Pseudomonadales</taxon>
        <taxon>Pseudomonadaceae</taxon>
        <taxon>Azomonas</taxon>
    </lineage>
</organism>
<dbReference type="SUPFAM" id="SSF53613">
    <property type="entry name" value="Ribokinase-like"/>
    <property type="match status" value="1"/>
</dbReference>
<dbReference type="PROSITE" id="PS00584">
    <property type="entry name" value="PFKB_KINASES_2"/>
    <property type="match status" value="1"/>
</dbReference>
<dbReference type="InterPro" id="IPR011611">
    <property type="entry name" value="PfkB_dom"/>
</dbReference>
<evidence type="ECO:0000256" key="2">
    <source>
        <dbReference type="ARBA" id="ARBA00022679"/>
    </source>
</evidence>
<comment type="caution">
    <text evidence="8">The sequence shown here is derived from an EMBL/GenBank/DDBJ whole genome shotgun (WGS) entry which is preliminary data.</text>
</comment>
<evidence type="ECO:0000313" key="8">
    <source>
        <dbReference type="EMBL" id="MBB3105050.1"/>
    </source>
</evidence>
<reference evidence="8 9" key="1">
    <citation type="submission" date="2020-08" db="EMBL/GenBank/DDBJ databases">
        <title>Genomic Encyclopedia of Type Strains, Phase III (KMG-III): the genomes of soil and plant-associated and newly described type strains.</title>
        <authorList>
            <person name="Whitman W."/>
        </authorList>
    </citation>
    <scope>NUCLEOTIDE SEQUENCE [LARGE SCALE GENOMIC DNA]</scope>
    <source>
        <strain evidence="8 9">CECT 4462</strain>
    </source>
</reference>
<comment type="similarity">
    <text evidence="1">Belongs to the carbohydrate kinase PfkB family.</text>
</comment>
<protein>
    <submittedName>
        <fullName evidence="8">Fructokinase</fullName>
        <ecNumber evidence="8">2.7.1.4</ecNumber>
    </submittedName>
</protein>
<sequence length="324" mass="34904">MFLVCGEALFDLFVDPAHSEFPGKVGFTAIAGGSPFNVAVGLSRLGVGSALLTGVSNDFLGQQLRQVLENEGVSTHYLAQPEATSTTLSLVAVDKRGVPHYSFYGHSGADRQLLPSHVPEIGKEIRGIHVGSYSLVVAPTAGTLYELVHKSSQDRLITLDPNVRLNVEPDLDVWRERITAFAQHAHIIKVSEEDLELLYPGQDPQVIAATLLANQCQLVCLTHGENGSSVFTRNHGNWTSPACQINTIDTVGAGDTFQAALITYLLENGFDTPATLATLQRAHIEAMIDFATQAAALTCQRHGPDLPRRHELPRAGNELQAAAL</sequence>
<evidence type="ECO:0000256" key="6">
    <source>
        <dbReference type="SAM" id="MobiDB-lite"/>
    </source>
</evidence>
<dbReference type="AlphaFoldDB" id="A0A839T863"/>
<dbReference type="EC" id="2.7.1.4" evidence="8"/>
<evidence type="ECO:0000256" key="5">
    <source>
        <dbReference type="ARBA" id="ARBA00022840"/>
    </source>
</evidence>
<evidence type="ECO:0000259" key="7">
    <source>
        <dbReference type="Pfam" id="PF00294"/>
    </source>
</evidence>
<accession>A0A839T863</accession>
<feature type="domain" description="Carbohydrate kinase PfkB" evidence="7">
    <location>
        <begin position="27"/>
        <end position="306"/>
    </location>
</feature>
<feature type="compositionally biased region" description="Basic and acidic residues" evidence="6">
    <location>
        <begin position="304"/>
        <end position="313"/>
    </location>
</feature>
<dbReference type="InterPro" id="IPR050306">
    <property type="entry name" value="PfkB_Carbo_kinase"/>
</dbReference>
<evidence type="ECO:0000313" key="9">
    <source>
        <dbReference type="Proteomes" id="UP000549250"/>
    </source>
</evidence>
<keyword evidence="5" id="KW-0067">ATP-binding</keyword>
<evidence type="ECO:0000256" key="1">
    <source>
        <dbReference type="ARBA" id="ARBA00010688"/>
    </source>
</evidence>
<dbReference type="Gene3D" id="3.40.1190.20">
    <property type="match status" value="1"/>
</dbReference>
<dbReference type="InterPro" id="IPR029056">
    <property type="entry name" value="Ribokinase-like"/>
</dbReference>
<proteinExistence type="inferred from homology"/>
<dbReference type="Proteomes" id="UP000549250">
    <property type="component" value="Unassembled WGS sequence"/>
</dbReference>
<dbReference type="RefSeq" id="WP_183167900.1">
    <property type="nucleotide sequence ID" value="NZ_JACHXI010000023.1"/>
</dbReference>
<dbReference type="PANTHER" id="PTHR43085">
    <property type="entry name" value="HEXOKINASE FAMILY MEMBER"/>
    <property type="match status" value="1"/>
</dbReference>
<dbReference type="EMBL" id="JACHXI010000023">
    <property type="protein sequence ID" value="MBB3105050.1"/>
    <property type="molecule type" value="Genomic_DNA"/>
</dbReference>
<keyword evidence="2 8" id="KW-0808">Transferase</keyword>
<keyword evidence="9" id="KW-1185">Reference proteome</keyword>
<dbReference type="PANTHER" id="PTHR43085:SF1">
    <property type="entry name" value="PSEUDOURIDINE KINASE-RELATED"/>
    <property type="match status" value="1"/>
</dbReference>
<keyword evidence="4 8" id="KW-0418">Kinase</keyword>
<keyword evidence="3" id="KW-0547">Nucleotide-binding</keyword>
<dbReference type="GO" id="GO:0005524">
    <property type="term" value="F:ATP binding"/>
    <property type="evidence" value="ECO:0007669"/>
    <property type="project" value="UniProtKB-KW"/>
</dbReference>
<dbReference type="CDD" id="cd01167">
    <property type="entry name" value="bac_FRK"/>
    <property type="match status" value="1"/>
</dbReference>
<dbReference type="InterPro" id="IPR002173">
    <property type="entry name" value="Carboh/pur_kinase_PfkB_CS"/>
</dbReference>